<proteinExistence type="inferred from homology"/>
<reference evidence="12 13" key="1">
    <citation type="submission" date="2023-09" db="EMBL/GenBank/DDBJ databases">
        <title>Nesidiocoris tenuis whole genome shotgun sequence.</title>
        <authorList>
            <person name="Shibata T."/>
            <person name="Shimoda M."/>
            <person name="Kobayashi T."/>
            <person name="Uehara T."/>
        </authorList>
    </citation>
    <scope>NUCLEOTIDE SEQUENCE [LARGE SCALE GENOMIC DNA]</scope>
    <source>
        <strain evidence="12 13">Japan</strain>
    </source>
</reference>
<gene>
    <name evidence="12" type="ORF">NTJ_09827</name>
</gene>
<comment type="similarity">
    <text evidence="2">Belongs to the ABC transporter superfamily. ABCB family. Multidrug resistance exporter (TC 3.A.1.201) subfamily.</text>
</comment>
<organism evidence="12 13">
    <name type="scientific">Nesidiocoris tenuis</name>
    <dbReference type="NCBI Taxonomy" id="355587"/>
    <lineage>
        <taxon>Eukaryota</taxon>
        <taxon>Metazoa</taxon>
        <taxon>Ecdysozoa</taxon>
        <taxon>Arthropoda</taxon>
        <taxon>Hexapoda</taxon>
        <taxon>Insecta</taxon>
        <taxon>Pterygota</taxon>
        <taxon>Neoptera</taxon>
        <taxon>Paraneoptera</taxon>
        <taxon>Hemiptera</taxon>
        <taxon>Heteroptera</taxon>
        <taxon>Panheteroptera</taxon>
        <taxon>Cimicomorpha</taxon>
        <taxon>Miridae</taxon>
        <taxon>Dicyphina</taxon>
        <taxon>Nesidiocoris</taxon>
    </lineage>
</organism>
<name>A0ABN7AXV0_9HEMI</name>
<evidence type="ECO:0000313" key="13">
    <source>
        <dbReference type="Proteomes" id="UP001307889"/>
    </source>
</evidence>
<accession>A0ABN7AXV0</accession>
<dbReference type="SUPFAM" id="SSF90123">
    <property type="entry name" value="ABC transporter transmembrane region"/>
    <property type="match status" value="2"/>
</dbReference>
<dbReference type="Pfam" id="PF00005">
    <property type="entry name" value="ABC_tran"/>
    <property type="match status" value="2"/>
</dbReference>
<keyword evidence="7 9" id="KW-0472">Membrane</keyword>
<dbReference type="SUPFAM" id="SSF52540">
    <property type="entry name" value="P-loop containing nucleoside triphosphate hydrolases"/>
    <property type="match status" value="2"/>
</dbReference>
<feature type="transmembrane region" description="Helical" evidence="9">
    <location>
        <begin position="264"/>
        <end position="284"/>
    </location>
</feature>
<dbReference type="InterPro" id="IPR003593">
    <property type="entry name" value="AAA+_ATPase"/>
</dbReference>
<feature type="transmembrane region" description="Helical" evidence="9">
    <location>
        <begin position="238"/>
        <end position="258"/>
    </location>
</feature>
<evidence type="ECO:0000256" key="1">
    <source>
        <dbReference type="ARBA" id="ARBA00004141"/>
    </source>
</evidence>
<evidence type="ECO:0000256" key="6">
    <source>
        <dbReference type="ARBA" id="ARBA00022989"/>
    </source>
</evidence>
<feature type="transmembrane region" description="Helical" evidence="9">
    <location>
        <begin position="761"/>
        <end position="785"/>
    </location>
</feature>
<dbReference type="SMART" id="SM00382">
    <property type="entry name" value="AAA"/>
    <property type="match status" value="2"/>
</dbReference>
<evidence type="ECO:0000256" key="4">
    <source>
        <dbReference type="ARBA" id="ARBA00022741"/>
    </source>
</evidence>
<feature type="transmembrane region" description="Helical" evidence="9">
    <location>
        <begin position="1024"/>
        <end position="1046"/>
    </location>
</feature>
<evidence type="ECO:0000256" key="3">
    <source>
        <dbReference type="ARBA" id="ARBA00022692"/>
    </source>
</evidence>
<dbReference type="InterPro" id="IPR003439">
    <property type="entry name" value="ABC_transporter-like_ATP-bd"/>
</dbReference>
<dbReference type="CDD" id="cd03249">
    <property type="entry name" value="ABC_MTABC3_MDL1_MDL2"/>
    <property type="match status" value="2"/>
</dbReference>
<dbReference type="Gene3D" id="3.40.50.300">
    <property type="entry name" value="P-loop containing nucleotide triphosphate hydrolases"/>
    <property type="match status" value="2"/>
</dbReference>
<dbReference type="CDD" id="cd18578">
    <property type="entry name" value="ABC_6TM_Pgp_ABCB1_D2_like"/>
    <property type="match status" value="1"/>
</dbReference>
<dbReference type="PROSITE" id="PS50929">
    <property type="entry name" value="ABC_TM1F"/>
    <property type="match status" value="2"/>
</dbReference>
<feature type="domain" description="ABC transporter" evidence="10">
    <location>
        <begin position="1085"/>
        <end position="1324"/>
    </location>
</feature>
<feature type="domain" description="ABC transmembrane type-1" evidence="11">
    <location>
        <begin position="90"/>
        <end position="405"/>
    </location>
</feature>
<feature type="transmembrane region" description="Helical" evidence="9">
    <location>
        <begin position="376"/>
        <end position="400"/>
    </location>
</feature>
<dbReference type="EMBL" id="AP028915">
    <property type="protein sequence ID" value="BES97014.1"/>
    <property type="molecule type" value="Genomic_DNA"/>
</dbReference>
<feature type="region of interest" description="Disordered" evidence="8">
    <location>
        <begin position="50"/>
        <end position="70"/>
    </location>
</feature>
<keyword evidence="3 9" id="KW-0812">Transmembrane</keyword>
<dbReference type="InterPro" id="IPR039421">
    <property type="entry name" value="Type_1_exporter"/>
</dbReference>
<feature type="transmembrane region" description="Helical" evidence="9">
    <location>
        <begin position="165"/>
        <end position="184"/>
    </location>
</feature>
<evidence type="ECO:0000256" key="8">
    <source>
        <dbReference type="SAM" id="MobiDB-lite"/>
    </source>
</evidence>
<dbReference type="Proteomes" id="UP001307889">
    <property type="component" value="Chromosome 7"/>
</dbReference>
<feature type="transmembrane region" description="Helical" evidence="9">
    <location>
        <begin position="987"/>
        <end position="1012"/>
    </location>
</feature>
<feature type="compositionally biased region" description="Basic residues" evidence="8">
    <location>
        <begin position="50"/>
        <end position="59"/>
    </location>
</feature>
<protein>
    <submittedName>
        <fullName evidence="12">Multidrug resistance protein</fullName>
    </submittedName>
</protein>
<dbReference type="InterPro" id="IPR011527">
    <property type="entry name" value="ABC1_TM_dom"/>
</dbReference>
<evidence type="ECO:0000256" key="5">
    <source>
        <dbReference type="ARBA" id="ARBA00022840"/>
    </source>
</evidence>
<feature type="transmembrane region" description="Helical" evidence="9">
    <location>
        <begin position="805"/>
        <end position="832"/>
    </location>
</feature>
<evidence type="ECO:0000256" key="2">
    <source>
        <dbReference type="ARBA" id="ARBA00007577"/>
    </source>
</evidence>
<dbReference type="InterPro" id="IPR027417">
    <property type="entry name" value="P-loop_NTPase"/>
</dbReference>
<keyword evidence="13" id="KW-1185">Reference proteome</keyword>
<sequence>MTEETEAGCYTNRNFESDNGPSNVFPIAGTVGNLGVNVMVQTDDFSRNGSIRKGKRRKRLTADKDKRRSSSSGIFGMFRYADATDILLMFIGTLASAVNGSSLPLLAIIFGQMTNMFSIVATYGFKPENVTSDLMGLQMNSSEIESNATITRSEFTMAMEQFSVYYLYVSASVFVSVFIQALCWESACERQVFRLRQVFFAQILRQDISWYDDNEDGDLPHKLSDDLERIREGIGSKFSMLTQYCSTFIIGLIVGFHANADLTLALLAVAPVVIGLSAVVARALSSSSEREQIRYGIAGGICSEVLNGIKTVSSFGGESREIQRYAKALEEGSKLAMGKYHIFSIAAGVMYLSTYGAFGFAFWYGASLVNDEDVSAGSIFTVFFSVMTGAFSIGSALPFINSVATAVGAASSILGIIDRQPAIDCYSHEGKILDHVEGVIEFRDVEFRYPSRPETKVLRGLNIKIEPGKSVALVGASGAGKSTAVGLLMRFYDPERGQVLLDGTPLKDLSLPWLRSQIGVVSQEPVLFGVTIAENIRYGRTNVTKEEIVEAATKANAHSFIKNLPKGYDTEVGDKGSALSGGQKQRIAIARALVRNPKILLLDEATSALDNQSERVVQAALDNAMAGRTTITIAHRLSTIKNVDIIYALKDGMVAESGSHEQLMASNGLYYSLVIAQQKQEKEGQLMTGYGEEDDPSLGYNYQGRRRSSGVLTRNSMRCSNRSTASTNFYIGGSNEFDHDLKESVNRVSFLKILKLNLEQWPCMLLMVIGSVVVGISMPLFSSLYADVFNTFTLRGEEFKIEVRFWTIVYTCFAVFTGTGNYIASICSCIITEKIVASIRVKTFTNIVKQSIGWFDHKDHSPGRLVTCLARDPPLVKSAAGYRASQVLIAITALCSAVTIAFSTGWKLASVLMLIVPIIAAAAYKQASLLVRHQKRDSQLMDSAGQVATEAVLNLKTVQALGKEQLFLERYKQFLVQPYKESRKQAYYYAIIFAITQSVLYVMYATAFFFGAKLIEKDEMTPTSVYRVFFALSFCTTALGQASTYFQEFSRAKISISFVYRLMTLDSEVDSLSNEGLTPTIKGAVTFRNVHFSYPTRPNVPILRGLDLNIQPGETVALVGGSGCGKSTLIGLLERFYLPTGGKVMIDGTDVSQMKVSWLRSQIGLVTQEPILFDRSIRENIAYGSPVPEFVTDDQIFSAAKTANIHEFIVNLPQGYDTPAGDRGAKLSGGQKQRIAIARAIVRNPKILLLDEATSALDSESEKIVQDALDSARLGRTCIIVAHRLSTVQNADVIAVIDRGRIAEKGTHEQLVDLRGIYYNLVKDQ</sequence>
<evidence type="ECO:0000259" key="11">
    <source>
        <dbReference type="PROSITE" id="PS50929"/>
    </source>
</evidence>
<feature type="transmembrane region" description="Helical" evidence="9">
    <location>
        <begin position="912"/>
        <end position="931"/>
    </location>
</feature>
<feature type="transmembrane region" description="Helical" evidence="9">
    <location>
        <begin position="342"/>
        <end position="364"/>
    </location>
</feature>
<feature type="domain" description="ABC transmembrane type-1" evidence="11">
    <location>
        <begin position="765"/>
        <end position="1051"/>
    </location>
</feature>
<comment type="subcellular location">
    <subcellularLocation>
        <location evidence="1">Membrane</location>
        <topology evidence="1">Multi-pass membrane protein</topology>
    </subcellularLocation>
</comment>
<evidence type="ECO:0000256" key="9">
    <source>
        <dbReference type="SAM" id="Phobius"/>
    </source>
</evidence>
<dbReference type="Pfam" id="PF00664">
    <property type="entry name" value="ABC_membrane"/>
    <property type="match status" value="2"/>
</dbReference>
<dbReference type="PANTHER" id="PTHR43394">
    <property type="entry name" value="ATP-DEPENDENT PERMEASE MDL1, MITOCHONDRIAL"/>
    <property type="match status" value="1"/>
</dbReference>
<evidence type="ECO:0000259" key="10">
    <source>
        <dbReference type="PROSITE" id="PS50893"/>
    </source>
</evidence>
<evidence type="ECO:0000256" key="7">
    <source>
        <dbReference type="ARBA" id="ARBA00023136"/>
    </source>
</evidence>
<keyword evidence="5" id="KW-0067">ATP-binding</keyword>
<dbReference type="CDD" id="cd18577">
    <property type="entry name" value="ABC_6TM_Pgp_ABCB1_D1_like"/>
    <property type="match status" value="1"/>
</dbReference>
<dbReference type="PROSITE" id="PS50893">
    <property type="entry name" value="ABC_TRANSPORTER_2"/>
    <property type="match status" value="2"/>
</dbReference>
<evidence type="ECO:0000313" key="12">
    <source>
        <dbReference type="EMBL" id="BES97014.1"/>
    </source>
</evidence>
<dbReference type="Gene3D" id="1.20.1560.10">
    <property type="entry name" value="ABC transporter type 1, transmembrane domain"/>
    <property type="match status" value="1"/>
</dbReference>
<dbReference type="PANTHER" id="PTHR43394:SF27">
    <property type="entry name" value="ATP-DEPENDENT TRANSLOCASE ABCB1-LIKE"/>
    <property type="match status" value="1"/>
</dbReference>
<dbReference type="PROSITE" id="PS00211">
    <property type="entry name" value="ABC_TRANSPORTER_1"/>
    <property type="match status" value="2"/>
</dbReference>
<dbReference type="InterPro" id="IPR036640">
    <property type="entry name" value="ABC1_TM_sf"/>
</dbReference>
<keyword evidence="6 9" id="KW-1133">Transmembrane helix</keyword>
<feature type="domain" description="ABC transporter" evidence="10">
    <location>
        <begin position="440"/>
        <end position="676"/>
    </location>
</feature>
<feature type="transmembrane region" description="Helical" evidence="9">
    <location>
        <begin position="86"/>
        <end position="110"/>
    </location>
</feature>
<feature type="transmembrane region" description="Helical" evidence="9">
    <location>
        <begin position="887"/>
        <end position="906"/>
    </location>
</feature>
<dbReference type="InterPro" id="IPR017871">
    <property type="entry name" value="ABC_transporter-like_CS"/>
</dbReference>
<keyword evidence="4" id="KW-0547">Nucleotide-binding</keyword>